<reference evidence="5 6" key="1">
    <citation type="submission" date="2018-11" db="EMBL/GenBank/DDBJ databases">
        <authorList>
            <person name="Li F."/>
        </authorList>
    </citation>
    <scope>NUCLEOTIDE SEQUENCE [LARGE SCALE GENOMIC DNA]</scope>
    <source>
        <strain evidence="5 6">Gsoil 097</strain>
    </source>
</reference>
<keyword evidence="6" id="KW-1185">Reference proteome</keyword>
<dbReference type="RefSeq" id="WP_123228136.1">
    <property type="nucleotide sequence ID" value="NZ_RJSE01000007.1"/>
</dbReference>
<dbReference type="GO" id="GO:0009086">
    <property type="term" value="P:methionine biosynthetic process"/>
    <property type="evidence" value="ECO:0007669"/>
    <property type="project" value="InterPro"/>
</dbReference>
<evidence type="ECO:0000256" key="3">
    <source>
        <dbReference type="ARBA" id="ARBA00022833"/>
    </source>
</evidence>
<dbReference type="GO" id="GO:0008270">
    <property type="term" value="F:zinc ion binding"/>
    <property type="evidence" value="ECO:0007669"/>
    <property type="project" value="InterPro"/>
</dbReference>
<dbReference type="SUPFAM" id="SSF51726">
    <property type="entry name" value="UROD/MetE-like"/>
    <property type="match status" value="1"/>
</dbReference>
<keyword evidence="2" id="KW-0479">Metal-binding</keyword>
<comment type="cofactor">
    <cofactor evidence="1">
        <name>Zn(2+)</name>
        <dbReference type="ChEBI" id="CHEBI:29105"/>
    </cofactor>
</comment>
<feature type="domain" description="Cobalamin-independent methionine synthase MetE C-terminal/archaeal" evidence="4">
    <location>
        <begin position="28"/>
        <end position="339"/>
    </location>
</feature>
<protein>
    <recommendedName>
        <fullName evidence="4">Cobalamin-independent methionine synthase MetE C-terminal/archaeal domain-containing protein</fullName>
    </recommendedName>
</protein>
<evidence type="ECO:0000256" key="2">
    <source>
        <dbReference type="ARBA" id="ARBA00022723"/>
    </source>
</evidence>
<evidence type="ECO:0000259" key="4">
    <source>
        <dbReference type="Pfam" id="PF01717"/>
    </source>
</evidence>
<dbReference type="PANTHER" id="PTHR30519">
    <property type="entry name" value="5-METHYLTETRAHYDROPTEROYLTRIGLUTAMATE--HOMOCYSTEINE METHYLTRANSFERASE"/>
    <property type="match status" value="1"/>
</dbReference>
<keyword evidence="3" id="KW-0862">Zinc</keyword>
<dbReference type="OrthoDB" id="244285at2"/>
<sequence>MKIRDKEVLLPTSAVSGFPRPHWLQGRVLGSLNEPVYRSLNARVTYEDATKICAHEQEQAGLDILCDGAQYYEWEAPGFQLEPIFHFVPENLGGFRPYGPPGDGAKYAPFYKAVVAEKIEWKRPIFEPVVNAMQLATDRPFKVAFLGPAQQSIIVDNQFYSDPVDVARDLAIAMNHELKYLKGMGLEAVQLIDVLAPYTQESWQIEVQELMFDGVDVMKFWHVCYGSVDGQRDVFEAKTRDMMPLFKASPVDVIHLESCSAEFGELEAYRDFPTDKVLGLGVVSAKNTIVETPETIAERIRKRLEYVPADRLLVSPDCGLGYFSRTTAYAKLRNMAAAVEMVRSEL</sequence>
<dbReference type="Pfam" id="PF01717">
    <property type="entry name" value="Meth_synt_2"/>
    <property type="match status" value="1"/>
</dbReference>
<evidence type="ECO:0000256" key="1">
    <source>
        <dbReference type="ARBA" id="ARBA00001947"/>
    </source>
</evidence>
<dbReference type="EMBL" id="RJSE01000007">
    <property type="protein sequence ID" value="RNL62844.1"/>
    <property type="molecule type" value="Genomic_DNA"/>
</dbReference>
<gene>
    <name evidence="5" type="ORF">EFK50_13995</name>
</gene>
<accession>A0A3N0CHB8</accession>
<proteinExistence type="predicted"/>
<organism evidence="5 6">
    <name type="scientific">Nocardioides marmoriginsengisoli</name>
    <dbReference type="NCBI Taxonomy" id="661483"/>
    <lineage>
        <taxon>Bacteria</taxon>
        <taxon>Bacillati</taxon>
        <taxon>Actinomycetota</taxon>
        <taxon>Actinomycetes</taxon>
        <taxon>Propionibacteriales</taxon>
        <taxon>Nocardioidaceae</taxon>
        <taxon>Nocardioides</taxon>
    </lineage>
</organism>
<dbReference type="InterPro" id="IPR002629">
    <property type="entry name" value="Met_Synth_C/arc"/>
</dbReference>
<evidence type="ECO:0000313" key="5">
    <source>
        <dbReference type="EMBL" id="RNL62844.1"/>
    </source>
</evidence>
<evidence type="ECO:0000313" key="6">
    <source>
        <dbReference type="Proteomes" id="UP000267128"/>
    </source>
</evidence>
<comment type="caution">
    <text evidence="5">The sequence shown here is derived from an EMBL/GenBank/DDBJ whole genome shotgun (WGS) entry which is preliminary data.</text>
</comment>
<dbReference type="Proteomes" id="UP000267128">
    <property type="component" value="Unassembled WGS sequence"/>
</dbReference>
<dbReference type="AlphaFoldDB" id="A0A3N0CHB8"/>
<dbReference type="Gene3D" id="3.20.20.210">
    <property type="match status" value="1"/>
</dbReference>
<dbReference type="InterPro" id="IPR038071">
    <property type="entry name" value="UROD/MetE-like_sf"/>
</dbReference>
<dbReference type="GO" id="GO:0003871">
    <property type="term" value="F:5-methyltetrahydropteroyltriglutamate-homocysteine S-methyltransferase activity"/>
    <property type="evidence" value="ECO:0007669"/>
    <property type="project" value="InterPro"/>
</dbReference>
<name>A0A3N0CHB8_9ACTN</name>